<gene>
    <name evidence="6" type="ORF">IAC56_03160</name>
</gene>
<evidence type="ECO:0000256" key="3">
    <source>
        <dbReference type="ARBA" id="ARBA00022912"/>
    </source>
</evidence>
<dbReference type="EMBL" id="DVMY01000054">
    <property type="protein sequence ID" value="HIU37256.1"/>
    <property type="molecule type" value="Genomic_DNA"/>
</dbReference>
<dbReference type="PANTHER" id="PTHR47439:SF1">
    <property type="entry name" value="ACID PHOSPHATASE"/>
    <property type="match status" value="1"/>
</dbReference>
<dbReference type="PRINTS" id="PR00719">
    <property type="entry name" value="LMWPTPASE"/>
</dbReference>
<comment type="caution">
    <text evidence="6">The sequence shown here is derived from an EMBL/GenBank/DDBJ whole genome shotgun (WGS) entry which is preliminary data.</text>
</comment>
<sequence>MLRVLFVCAGNICRSPTAEAVFRKLVEKAGLASEFEIDSAGTEGYHVGEHADSRAIACAAARGYDMSAHIARKVRPSDFSHYDYILAMDWKNINELRRYAPPEQLDKMQLLMRFSTSYDVSEVPDPYYGNTDGFQKVLLYCEDACHGLLSVLTKKGLCRPKTL</sequence>
<dbReference type="SMART" id="SM00226">
    <property type="entry name" value="LMWPc"/>
    <property type="match status" value="1"/>
</dbReference>
<evidence type="ECO:0000313" key="7">
    <source>
        <dbReference type="Proteomes" id="UP000824083"/>
    </source>
</evidence>
<protein>
    <submittedName>
        <fullName evidence="6">Low molecular weight phosphotyrosine protein phosphatase</fullName>
    </submittedName>
</protein>
<reference evidence="6" key="2">
    <citation type="journal article" date="2021" name="PeerJ">
        <title>Extensive microbial diversity within the chicken gut microbiome revealed by metagenomics and culture.</title>
        <authorList>
            <person name="Gilroy R."/>
            <person name="Ravi A."/>
            <person name="Getino M."/>
            <person name="Pursley I."/>
            <person name="Horton D.L."/>
            <person name="Alikhan N.F."/>
            <person name="Baker D."/>
            <person name="Gharbi K."/>
            <person name="Hall N."/>
            <person name="Watson M."/>
            <person name="Adriaenssens E.M."/>
            <person name="Foster-Nyarko E."/>
            <person name="Jarju S."/>
            <person name="Secka A."/>
            <person name="Antonio M."/>
            <person name="Oren A."/>
            <person name="Chaudhuri R.R."/>
            <person name="La Ragione R."/>
            <person name="Hildebrand F."/>
            <person name="Pallen M.J."/>
        </authorList>
    </citation>
    <scope>NUCLEOTIDE SEQUENCE</scope>
    <source>
        <strain evidence="6">7463</strain>
    </source>
</reference>
<dbReference type="FunFam" id="3.40.50.2300:FF:000113">
    <property type="entry name" value="Low molecular weight protein-tyrosine-phosphatase"/>
    <property type="match status" value="1"/>
</dbReference>
<name>A0A9D1LFU9_9BURK</name>
<dbReference type="CDD" id="cd16343">
    <property type="entry name" value="LMWPTP"/>
    <property type="match status" value="1"/>
</dbReference>
<dbReference type="Gene3D" id="3.40.50.2300">
    <property type="match status" value="1"/>
</dbReference>
<dbReference type="Pfam" id="PF01451">
    <property type="entry name" value="LMWPc"/>
    <property type="match status" value="1"/>
</dbReference>
<accession>A0A9D1LFU9</accession>
<keyword evidence="2" id="KW-0378">Hydrolase</keyword>
<reference evidence="6" key="1">
    <citation type="submission" date="2020-10" db="EMBL/GenBank/DDBJ databases">
        <authorList>
            <person name="Gilroy R."/>
        </authorList>
    </citation>
    <scope>NUCLEOTIDE SEQUENCE</scope>
    <source>
        <strain evidence="6">7463</strain>
    </source>
</reference>
<comment type="similarity">
    <text evidence="1">Belongs to the low molecular weight phosphotyrosine protein phosphatase family.</text>
</comment>
<dbReference type="InterPro" id="IPR036196">
    <property type="entry name" value="Ptyr_pPase_sf"/>
</dbReference>
<evidence type="ECO:0000256" key="2">
    <source>
        <dbReference type="ARBA" id="ARBA00022801"/>
    </source>
</evidence>
<feature type="active site" evidence="4">
    <location>
        <position position="14"/>
    </location>
</feature>
<feature type="domain" description="Phosphotyrosine protein phosphatase I" evidence="5">
    <location>
        <begin position="2"/>
        <end position="151"/>
    </location>
</feature>
<evidence type="ECO:0000256" key="4">
    <source>
        <dbReference type="PIRSR" id="PIRSR617867-1"/>
    </source>
</evidence>
<dbReference type="GO" id="GO:0004725">
    <property type="term" value="F:protein tyrosine phosphatase activity"/>
    <property type="evidence" value="ECO:0007669"/>
    <property type="project" value="InterPro"/>
</dbReference>
<feature type="active site" description="Proton donor" evidence="4">
    <location>
        <position position="125"/>
    </location>
</feature>
<proteinExistence type="inferred from homology"/>
<evidence type="ECO:0000256" key="1">
    <source>
        <dbReference type="ARBA" id="ARBA00011063"/>
    </source>
</evidence>
<feature type="active site" description="Nucleophile" evidence="4">
    <location>
        <position position="8"/>
    </location>
</feature>
<keyword evidence="3" id="KW-0904">Protein phosphatase</keyword>
<dbReference type="AlphaFoldDB" id="A0A9D1LFU9"/>
<dbReference type="Proteomes" id="UP000824083">
    <property type="component" value="Unassembled WGS sequence"/>
</dbReference>
<evidence type="ECO:0000259" key="5">
    <source>
        <dbReference type="SMART" id="SM00226"/>
    </source>
</evidence>
<dbReference type="InterPro" id="IPR052995">
    <property type="entry name" value="LMW-PTP"/>
</dbReference>
<dbReference type="InterPro" id="IPR017867">
    <property type="entry name" value="Tyr_phospatase_low_mol_wt"/>
</dbReference>
<organism evidence="6 7">
    <name type="scientific">Candidatus Aphodousia faecigallinarum</name>
    <dbReference type="NCBI Taxonomy" id="2840677"/>
    <lineage>
        <taxon>Bacteria</taxon>
        <taxon>Pseudomonadati</taxon>
        <taxon>Pseudomonadota</taxon>
        <taxon>Betaproteobacteria</taxon>
        <taxon>Burkholderiales</taxon>
        <taxon>Sutterellaceae</taxon>
        <taxon>Sutterellaceae incertae sedis</taxon>
        <taxon>Candidatus Aphodousia</taxon>
    </lineage>
</organism>
<dbReference type="SUPFAM" id="SSF52788">
    <property type="entry name" value="Phosphotyrosine protein phosphatases I"/>
    <property type="match status" value="1"/>
</dbReference>
<dbReference type="InterPro" id="IPR023485">
    <property type="entry name" value="Ptyr_pPase"/>
</dbReference>
<dbReference type="PANTHER" id="PTHR47439">
    <property type="entry name" value="LOW MOLECULAR WEIGHT PHOSPHOTYROSINE PROTEIN PHOSPHATASE-RELATED"/>
    <property type="match status" value="1"/>
</dbReference>
<evidence type="ECO:0000313" key="6">
    <source>
        <dbReference type="EMBL" id="HIU37256.1"/>
    </source>
</evidence>